<organism evidence="1 2">
    <name type="scientific">Thiopseudomonas denitrificans</name>
    <dbReference type="NCBI Taxonomy" id="1501432"/>
    <lineage>
        <taxon>Bacteria</taxon>
        <taxon>Pseudomonadati</taxon>
        <taxon>Pseudomonadota</taxon>
        <taxon>Gammaproteobacteria</taxon>
        <taxon>Pseudomonadales</taxon>
        <taxon>Pseudomonadaceae</taxon>
        <taxon>Thiopseudomonas</taxon>
    </lineage>
</organism>
<dbReference type="Pfam" id="PF03352">
    <property type="entry name" value="Adenine_glyco"/>
    <property type="match status" value="1"/>
</dbReference>
<comment type="caution">
    <text evidence="1">The sequence shown here is derived from an EMBL/GenBank/DDBJ whole genome shotgun (WGS) entry which is preliminary data.</text>
</comment>
<protein>
    <submittedName>
        <fullName evidence="1">DNA-3-methyladenine glycosylase I</fullName>
    </submittedName>
</protein>
<sequence length="225" mass="25718">MTIRYQWLYDYVLRRKGSIQALEDSLPVPLTEEQLIAVPDSRYLSLMTQRIFRAGLRHAMVDARWPAFEEAFWGFDPEKMVLLSAEHIEQHMQNKALIRHLGKLRSIPHNAQLVLDISREYGGFGRFLAQWPVDDIVSLWFLLRKRGYQLGGYSTPGFLRMAGKDTFLITTDVVAALVGHGVIDRNPTSQGALRDVQAAFNQLHRDSGRPLCQLSAMLAWTVNHD</sequence>
<dbReference type="InterPro" id="IPR011257">
    <property type="entry name" value="DNA_glycosylase"/>
</dbReference>
<dbReference type="Gene3D" id="1.10.340.30">
    <property type="entry name" value="Hypothetical protein, domain 2"/>
    <property type="match status" value="1"/>
</dbReference>
<dbReference type="PANTHER" id="PTHR30037:SF3">
    <property type="entry name" value="BLR0857 PROTEIN"/>
    <property type="match status" value="1"/>
</dbReference>
<gene>
    <name evidence="1" type="ORF">DFQ45_101197</name>
</gene>
<dbReference type="PANTHER" id="PTHR30037">
    <property type="entry name" value="DNA-3-METHYLADENINE GLYCOSYLASE 1"/>
    <property type="match status" value="1"/>
</dbReference>
<name>A0A4R6UAG3_9GAMM</name>
<dbReference type="RefSeq" id="WP_407071186.1">
    <property type="nucleotide sequence ID" value="NZ_LNJZ01000007.1"/>
</dbReference>
<proteinExistence type="predicted"/>
<dbReference type="InterPro" id="IPR052891">
    <property type="entry name" value="DNA-3mA_glycosylase"/>
</dbReference>
<keyword evidence="2" id="KW-1185">Reference proteome</keyword>
<dbReference type="InterPro" id="IPR005019">
    <property type="entry name" value="Adenine_glyco"/>
</dbReference>
<evidence type="ECO:0000313" key="1">
    <source>
        <dbReference type="EMBL" id="TDQ40064.1"/>
    </source>
</evidence>
<accession>A0A4R6UAG3</accession>
<dbReference type="Proteomes" id="UP000294575">
    <property type="component" value="Unassembled WGS sequence"/>
</dbReference>
<dbReference type="AlphaFoldDB" id="A0A4R6UAG3"/>
<reference evidence="1 2" key="1">
    <citation type="submission" date="2019-03" db="EMBL/GenBank/DDBJ databases">
        <title>Genomic Encyclopedia of Type Strains, Phase IV (KMG-IV): sequencing the most valuable type-strain genomes for metagenomic binning, comparative biology and taxonomic classification.</title>
        <authorList>
            <person name="Goeker M."/>
        </authorList>
    </citation>
    <scope>NUCLEOTIDE SEQUENCE [LARGE SCALE GENOMIC DNA]</scope>
    <source>
        <strain evidence="1 2">DSM 28679</strain>
    </source>
</reference>
<dbReference type="GO" id="GO:0006284">
    <property type="term" value="P:base-excision repair"/>
    <property type="evidence" value="ECO:0007669"/>
    <property type="project" value="InterPro"/>
</dbReference>
<dbReference type="SUPFAM" id="SSF48150">
    <property type="entry name" value="DNA-glycosylase"/>
    <property type="match status" value="1"/>
</dbReference>
<evidence type="ECO:0000313" key="2">
    <source>
        <dbReference type="Proteomes" id="UP000294575"/>
    </source>
</evidence>
<dbReference type="EMBL" id="SNYK01000001">
    <property type="protein sequence ID" value="TDQ40064.1"/>
    <property type="molecule type" value="Genomic_DNA"/>
</dbReference>
<dbReference type="GO" id="GO:0008725">
    <property type="term" value="F:DNA-3-methyladenine glycosylase activity"/>
    <property type="evidence" value="ECO:0007669"/>
    <property type="project" value="InterPro"/>
</dbReference>